<dbReference type="Gene3D" id="2.60.120.1440">
    <property type="match status" value="1"/>
</dbReference>
<gene>
    <name evidence="3" type="ORF">ACFPN2_20415</name>
</gene>
<dbReference type="PIRSF" id="PIRSF018266">
    <property type="entry name" value="FecR"/>
    <property type="match status" value="1"/>
</dbReference>
<feature type="domain" description="FecR protein" evidence="2">
    <location>
        <begin position="106"/>
        <end position="198"/>
    </location>
</feature>
<organism evidence="3 4">
    <name type="scientific">Steroidobacter flavus</name>
    <dbReference type="NCBI Taxonomy" id="1842136"/>
    <lineage>
        <taxon>Bacteria</taxon>
        <taxon>Pseudomonadati</taxon>
        <taxon>Pseudomonadota</taxon>
        <taxon>Gammaproteobacteria</taxon>
        <taxon>Steroidobacterales</taxon>
        <taxon>Steroidobacteraceae</taxon>
        <taxon>Steroidobacter</taxon>
    </lineage>
</organism>
<dbReference type="InterPro" id="IPR006860">
    <property type="entry name" value="FecR"/>
</dbReference>
<dbReference type="InterPro" id="IPR012373">
    <property type="entry name" value="Ferrdict_sens_TM"/>
</dbReference>
<keyword evidence="4" id="KW-1185">Reference proteome</keyword>
<name>A0ABV8SV68_9GAMM</name>
<sequence>MTETGKDEAIRSEARHWLMRQALDGESLEHSEPFQRWYRASESHAQAFDEIARTWSDAATLQDLKHLVEPQAPAANDSWRMRAIAASVALVAIIGLLIWTLQRPQVYQTQVGEVRELALSDGSALTLGGKTVVAIRMTESRRFAELRAGEILLSVHPDKQRPFFVSAGETRLRVVGTQFDVRRGVSQVEIGVLEGTVEVVGEREPQAIKRVHGGQQVVATGQGELGEPQLNGPMQPGSWRKGQRMYIDTPLREIVADANRYSQQSVELADAGLGELKVSVSFRAENQQQMLNSLQLALPLTVERLASGRVVLHAATTH</sequence>
<protein>
    <submittedName>
        <fullName evidence="3">FecR family protein</fullName>
    </submittedName>
</protein>
<reference evidence="4" key="1">
    <citation type="journal article" date="2019" name="Int. J. Syst. Evol. Microbiol.">
        <title>The Global Catalogue of Microorganisms (GCM) 10K type strain sequencing project: providing services to taxonomists for standard genome sequencing and annotation.</title>
        <authorList>
            <consortium name="The Broad Institute Genomics Platform"/>
            <consortium name="The Broad Institute Genome Sequencing Center for Infectious Disease"/>
            <person name="Wu L."/>
            <person name="Ma J."/>
        </authorList>
    </citation>
    <scope>NUCLEOTIDE SEQUENCE [LARGE SCALE GENOMIC DNA]</scope>
    <source>
        <strain evidence="4">CGMCC 1.10759</strain>
    </source>
</reference>
<keyword evidence="1" id="KW-0812">Transmembrane</keyword>
<dbReference type="EMBL" id="JBHSDU010000003">
    <property type="protein sequence ID" value="MFC4311476.1"/>
    <property type="molecule type" value="Genomic_DNA"/>
</dbReference>
<evidence type="ECO:0000256" key="1">
    <source>
        <dbReference type="SAM" id="Phobius"/>
    </source>
</evidence>
<dbReference type="Gene3D" id="3.55.50.30">
    <property type="match status" value="1"/>
</dbReference>
<proteinExistence type="predicted"/>
<evidence type="ECO:0000313" key="3">
    <source>
        <dbReference type="EMBL" id="MFC4311476.1"/>
    </source>
</evidence>
<evidence type="ECO:0000313" key="4">
    <source>
        <dbReference type="Proteomes" id="UP001595904"/>
    </source>
</evidence>
<dbReference type="Pfam" id="PF04773">
    <property type="entry name" value="FecR"/>
    <property type="match status" value="1"/>
</dbReference>
<dbReference type="PANTHER" id="PTHR30273:SF2">
    <property type="entry name" value="PROTEIN FECR"/>
    <property type="match status" value="1"/>
</dbReference>
<comment type="caution">
    <text evidence="3">The sequence shown here is derived from an EMBL/GenBank/DDBJ whole genome shotgun (WGS) entry which is preliminary data.</text>
</comment>
<keyword evidence="1" id="KW-1133">Transmembrane helix</keyword>
<dbReference type="PANTHER" id="PTHR30273">
    <property type="entry name" value="PERIPLASMIC SIGNAL SENSOR AND SIGMA FACTOR ACTIVATOR FECR-RELATED"/>
    <property type="match status" value="1"/>
</dbReference>
<accession>A0ABV8SV68</accession>
<dbReference type="RefSeq" id="WP_380599855.1">
    <property type="nucleotide sequence ID" value="NZ_JBHSDU010000003.1"/>
</dbReference>
<keyword evidence="1" id="KW-0472">Membrane</keyword>
<evidence type="ECO:0000259" key="2">
    <source>
        <dbReference type="Pfam" id="PF04773"/>
    </source>
</evidence>
<feature type="transmembrane region" description="Helical" evidence="1">
    <location>
        <begin position="83"/>
        <end position="101"/>
    </location>
</feature>
<dbReference type="Proteomes" id="UP001595904">
    <property type="component" value="Unassembled WGS sequence"/>
</dbReference>